<dbReference type="Gene3D" id="3.40.50.300">
    <property type="entry name" value="P-loop containing nucleotide triphosphate hydrolases"/>
    <property type="match status" value="1"/>
</dbReference>
<gene>
    <name evidence="6" type="primary">LOC111109550</name>
</gene>
<dbReference type="OrthoDB" id="6341251at2759"/>
<dbReference type="InterPro" id="IPR027417">
    <property type="entry name" value="P-loop_NTPase"/>
</dbReference>
<comment type="similarity">
    <text evidence="1">Belongs to the sulfotransferase 1 family.</text>
</comment>
<keyword evidence="2" id="KW-0808">Transferase</keyword>
<dbReference type="PANTHER" id="PTHR11783">
    <property type="entry name" value="SULFOTRANSFERASE SULT"/>
    <property type="match status" value="1"/>
</dbReference>
<sequence>MDSATTALSEMEGEIGRRAGPQPSMPVMFDGMALPPFPPLINNAKKRFEDIRSLDCRQDDVLLVAYPKSGTHWIWEIVCMILKQKAEYSKEPKEFLFLEAMPDLDVVRNLPSPRPMNTHLPYRWLPTQHIENGGKIVHVLRNPKDVCVSIFHHAKVAPTVHGDVGDFQTFFKTRFMNPKVKLMGGWFKYEKEFEEAEKKDKRGAIFTVHYENLKKNPIHETRRLADFLNIDLRQEDIAEIVDKCSFQKLKQADETVKDQSVFKESGLPTTLINNLYRKGEIGDWKNHFTVAMNEQFDTVFKEEMRDSDIDIQFE</sequence>
<organism evidence="5 6">
    <name type="scientific">Crassostrea virginica</name>
    <name type="common">Eastern oyster</name>
    <dbReference type="NCBI Taxonomy" id="6565"/>
    <lineage>
        <taxon>Eukaryota</taxon>
        <taxon>Metazoa</taxon>
        <taxon>Spiralia</taxon>
        <taxon>Lophotrochozoa</taxon>
        <taxon>Mollusca</taxon>
        <taxon>Bivalvia</taxon>
        <taxon>Autobranchia</taxon>
        <taxon>Pteriomorphia</taxon>
        <taxon>Ostreida</taxon>
        <taxon>Ostreoidea</taxon>
        <taxon>Ostreidae</taxon>
        <taxon>Crassostrea</taxon>
    </lineage>
</organism>
<evidence type="ECO:0000256" key="1">
    <source>
        <dbReference type="ARBA" id="ARBA00005771"/>
    </source>
</evidence>
<dbReference type="RefSeq" id="XP_022301465.1">
    <property type="nucleotide sequence ID" value="XM_022445757.1"/>
</dbReference>
<proteinExistence type="inferred from homology"/>
<reference evidence="6" key="2">
    <citation type="submission" date="2025-08" db="UniProtKB">
        <authorList>
            <consortium name="RefSeq"/>
        </authorList>
    </citation>
    <scope>IDENTIFICATION</scope>
    <source>
        <tissue evidence="6">Whole sample</tissue>
    </source>
</reference>
<evidence type="ECO:0000313" key="6">
    <source>
        <dbReference type="RefSeq" id="XP_022301465.1"/>
    </source>
</evidence>
<evidence type="ECO:0000313" key="5">
    <source>
        <dbReference type="Proteomes" id="UP000694844"/>
    </source>
</evidence>
<dbReference type="AlphaFoldDB" id="A0A8B8BDI7"/>
<accession>A0A8B8BDI7</accession>
<reference evidence="5" key="1">
    <citation type="submission" date="2024-06" db="UniProtKB">
        <authorList>
            <consortium name="RefSeq"/>
        </authorList>
    </citation>
    <scope>NUCLEOTIDE SEQUENCE [LARGE SCALE GENOMIC DNA]</scope>
</reference>
<evidence type="ECO:0000256" key="3">
    <source>
        <dbReference type="SAM" id="MobiDB-lite"/>
    </source>
</evidence>
<dbReference type="KEGG" id="cvn:111109550"/>
<evidence type="ECO:0000259" key="4">
    <source>
        <dbReference type="Pfam" id="PF00685"/>
    </source>
</evidence>
<feature type="domain" description="Sulfotransferase" evidence="4">
    <location>
        <begin position="58"/>
        <end position="307"/>
    </location>
</feature>
<dbReference type="Proteomes" id="UP000694844">
    <property type="component" value="Chromosome 1"/>
</dbReference>
<evidence type="ECO:0000256" key="2">
    <source>
        <dbReference type="ARBA" id="ARBA00022679"/>
    </source>
</evidence>
<keyword evidence="5" id="KW-1185">Reference proteome</keyword>
<feature type="region of interest" description="Disordered" evidence="3">
    <location>
        <begin position="1"/>
        <end position="22"/>
    </location>
</feature>
<dbReference type="InterPro" id="IPR000863">
    <property type="entry name" value="Sulfotransferase_dom"/>
</dbReference>
<dbReference type="GeneID" id="111109550"/>
<dbReference type="GO" id="GO:0008146">
    <property type="term" value="F:sulfotransferase activity"/>
    <property type="evidence" value="ECO:0007669"/>
    <property type="project" value="InterPro"/>
</dbReference>
<dbReference type="SUPFAM" id="SSF52540">
    <property type="entry name" value="P-loop containing nucleoside triphosphate hydrolases"/>
    <property type="match status" value="1"/>
</dbReference>
<dbReference type="Pfam" id="PF00685">
    <property type="entry name" value="Sulfotransfer_1"/>
    <property type="match status" value="1"/>
</dbReference>
<name>A0A8B8BDI7_CRAVI</name>
<protein>
    <submittedName>
        <fullName evidence="6">Sulfotransferase family cytosolic 1B member 1-like isoform X1</fullName>
    </submittedName>
</protein>